<dbReference type="GO" id="GO:0005829">
    <property type="term" value="C:cytosol"/>
    <property type="evidence" value="ECO:0007669"/>
    <property type="project" value="TreeGrafter"/>
</dbReference>
<reference evidence="2 3" key="1">
    <citation type="submission" date="2020-08" db="EMBL/GenBank/DDBJ databases">
        <title>Cohnella phylogeny.</title>
        <authorList>
            <person name="Dunlap C."/>
        </authorList>
    </citation>
    <scope>NUCLEOTIDE SEQUENCE [LARGE SCALE GENOMIC DNA]</scope>
    <source>
        <strain evidence="2 3">DSM 25241</strain>
    </source>
</reference>
<dbReference type="AlphaFoldDB" id="A0A841SS73"/>
<keyword evidence="2" id="KW-0808">Transferase</keyword>
<gene>
    <name evidence="2" type="primary">tsaB</name>
    <name evidence="2" type="ORF">H7B67_04925</name>
</gene>
<dbReference type="Pfam" id="PF00814">
    <property type="entry name" value="TsaD"/>
    <property type="match status" value="1"/>
</dbReference>
<dbReference type="PANTHER" id="PTHR11735:SF11">
    <property type="entry name" value="TRNA THREONYLCARBAMOYLADENOSINE BIOSYNTHESIS PROTEIN TSAB"/>
    <property type="match status" value="1"/>
</dbReference>
<comment type="caution">
    <text evidence="2">The sequence shown here is derived from an EMBL/GenBank/DDBJ whole genome shotgun (WGS) entry which is preliminary data.</text>
</comment>
<dbReference type="PANTHER" id="PTHR11735">
    <property type="entry name" value="TRNA N6-ADENOSINE THREONYLCARBAMOYLTRANSFERASE"/>
    <property type="match status" value="1"/>
</dbReference>
<proteinExistence type="predicted"/>
<sequence>MNGLATNGMAEGCTALALDTSTATLAVAVTRNGETVGRSQSYAERNHSVYVTSQMKELLESCGTEASKLDVIAVGQGPGSYTGVRIAVTAAKTLAWIWKKPLVGVSSLEAMAYGFWRKRLESETGIQGDVWIVPLMDARRGQVYNARFVAREDGAWIRAEEDGIRLFKGWFDRLEETSAGTSESEKPPSEIWFLSETGELTAKLLGEADDRIVHGAGPDSAVSASGALCQEVLWEMDAAAVGLLAEERFRRGETDGVHGFVPNYTQLTEAEAKLNAARTESAT</sequence>
<feature type="domain" description="Gcp-like" evidence="1">
    <location>
        <begin position="42"/>
        <end position="147"/>
    </location>
</feature>
<organism evidence="2 3">
    <name type="scientific">Cohnella thailandensis</name>
    <dbReference type="NCBI Taxonomy" id="557557"/>
    <lineage>
        <taxon>Bacteria</taxon>
        <taxon>Bacillati</taxon>
        <taxon>Bacillota</taxon>
        <taxon>Bacilli</taxon>
        <taxon>Bacillales</taxon>
        <taxon>Paenibacillaceae</taxon>
        <taxon>Cohnella</taxon>
    </lineage>
</organism>
<dbReference type="EMBL" id="JACJVQ010000005">
    <property type="protein sequence ID" value="MBB6633446.1"/>
    <property type="molecule type" value="Genomic_DNA"/>
</dbReference>
<dbReference type="CDD" id="cd24032">
    <property type="entry name" value="ASKHA_NBD_TsaB"/>
    <property type="match status" value="1"/>
</dbReference>
<accession>A0A841SS73</accession>
<dbReference type="InterPro" id="IPR022496">
    <property type="entry name" value="T6A_TsaB"/>
</dbReference>
<evidence type="ECO:0000259" key="1">
    <source>
        <dbReference type="Pfam" id="PF00814"/>
    </source>
</evidence>
<evidence type="ECO:0000313" key="3">
    <source>
        <dbReference type="Proteomes" id="UP000535838"/>
    </source>
</evidence>
<evidence type="ECO:0000313" key="2">
    <source>
        <dbReference type="EMBL" id="MBB6633446.1"/>
    </source>
</evidence>
<name>A0A841SS73_9BACL</name>
<dbReference type="GO" id="GO:0016740">
    <property type="term" value="F:transferase activity"/>
    <property type="evidence" value="ECO:0007669"/>
    <property type="project" value="UniProtKB-KW"/>
</dbReference>
<dbReference type="InterPro" id="IPR000905">
    <property type="entry name" value="Gcp-like_dom"/>
</dbReference>
<dbReference type="Gene3D" id="3.30.420.40">
    <property type="match status" value="1"/>
</dbReference>
<dbReference type="InterPro" id="IPR043129">
    <property type="entry name" value="ATPase_NBD"/>
</dbReference>
<dbReference type="Proteomes" id="UP000535838">
    <property type="component" value="Unassembled WGS sequence"/>
</dbReference>
<dbReference type="RefSeq" id="WP_185118690.1">
    <property type="nucleotide sequence ID" value="NZ_JACJVQ010000005.1"/>
</dbReference>
<keyword evidence="3" id="KW-1185">Reference proteome</keyword>
<dbReference type="SUPFAM" id="SSF53067">
    <property type="entry name" value="Actin-like ATPase domain"/>
    <property type="match status" value="2"/>
</dbReference>
<dbReference type="GO" id="GO:0002949">
    <property type="term" value="P:tRNA threonylcarbamoyladenosine modification"/>
    <property type="evidence" value="ECO:0007669"/>
    <property type="project" value="InterPro"/>
</dbReference>
<dbReference type="NCBIfam" id="TIGR03725">
    <property type="entry name" value="T6A_YeaZ"/>
    <property type="match status" value="1"/>
</dbReference>
<protein>
    <submittedName>
        <fullName evidence="2">tRNA (Adenosine(37)-N6)-threonylcarbamoyltransferase complex dimerization subunit type 1 TsaB</fullName>
    </submittedName>
</protein>